<accession>A0A843VI43</accession>
<feature type="compositionally biased region" description="Pro residues" evidence="3">
    <location>
        <begin position="145"/>
        <end position="156"/>
    </location>
</feature>
<proteinExistence type="inferred from homology"/>
<reference evidence="4" key="1">
    <citation type="submission" date="2017-07" db="EMBL/GenBank/DDBJ databases">
        <title>Taro Niue Genome Assembly and Annotation.</title>
        <authorList>
            <person name="Atibalentja N."/>
            <person name="Keating K."/>
            <person name="Fields C.J."/>
        </authorList>
    </citation>
    <scope>NUCLEOTIDE SEQUENCE</scope>
    <source>
        <strain evidence="4">Niue_2</strain>
        <tissue evidence="4">Leaf</tissue>
    </source>
</reference>
<protein>
    <submittedName>
        <fullName evidence="4">Uncharacterized protein</fullName>
    </submittedName>
</protein>
<name>A0A843VI43_COLES</name>
<sequence>MAYTRPSLLHSDAPSSLIAAATVHMALANPATASQWLEKVAPHRHPRETGCWRRPWVCQEEGGRFLPFGRKACCSNHCVDVSSDVNSCGACGTCCNGVCIDPKTNPLHFGACNNRCAMGSICSHDMCGYAQQQHRFPQPCKHSPPLAPPQKYPSRP</sequence>
<comment type="similarity">
    <text evidence="1">Belongs to the STIG1 family.</text>
</comment>
<organism evidence="4 5">
    <name type="scientific">Colocasia esculenta</name>
    <name type="common">Wild taro</name>
    <name type="synonym">Arum esculentum</name>
    <dbReference type="NCBI Taxonomy" id="4460"/>
    <lineage>
        <taxon>Eukaryota</taxon>
        <taxon>Viridiplantae</taxon>
        <taxon>Streptophyta</taxon>
        <taxon>Embryophyta</taxon>
        <taxon>Tracheophyta</taxon>
        <taxon>Spermatophyta</taxon>
        <taxon>Magnoliopsida</taxon>
        <taxon>Liliopsida</taxon>
        <taxon>Araceae</taxon>
        <taxon>Aroideae</taxon>
        <taxon>Colocasieae</taxon>
        <taxon>Colocasia</taxon>
    </lineage>
</organism>
<keyword evidence="2" id="KW-0732">Signal</keyword>
<feature type="region of interest" description="Disordered" evidence="3">
    <location>
        <begin position="137"/>
        <end position="156"/>
    </location>
</feature>
<dbReference type="EMBL" id="NMUH01001916">
    <property type="protein sequence ID" value="MQL96421.1"/>
    <property type="molecule type" value="Genomic_DNA"/>
</dbReference>
<dbReference type="Pfam" id="PF04885">
    <property type="entry name" value="Stig1"/>
    <property type="match status" value="1"/>
</dbReference>
<dbReference type="InterPro" id="IPR006969">
    <property type="entry name" value="Stig-like"/>
</dbReference>
<dbReference type="AlphaFoldDB" id="A0A843VI43"/>
<gene>
    <name evidence="4" type="ORF">Taro_029091</name>
</gene>
<dbReference type="OrthoDB" id="2013942at2759"/>
<dbReference type="Proteomes" id="UP000652761">
    <property type="component" value="Unassembled WGS sequence"/>
</dbReference>
<evidence type="ECO:0000256" key="3">
    <source>
        <dbReference type="SAM" id="MobiDB-lite"/>
    </source>
</evidence>
<dbReference type="PANTHER" id="PTHR33227">
    <property type="entry name" value="STIGMA-SPECIFIC STIG1-LIKE PROTEIN 3"/>
    <property type="match status" value="1"/>
</dbReference>
<evidence type="ECO:0000313" key="5">
    <source>
        <dbReference type="Proteomes" id="UP000652761"/>
    </source>
</evidence>
<evidence type="ECO:0000256" key="1">
    <source>
        <dbReference type="ARBA" id="ARBA00006010"/>
    </source>
</evidence>
<comment type="caution">
    <text evidence="4">The sequence shown here is derived from an EMBL/GenBank/DDBJ whole genome shotgun (WGS) entry which is preliminary data.</text>
</comment>
<evidence type="ECO:0000313" key="4">
    <source>
        <dbReference type="EMBL" id="MQL96421.1"/>
    </source>
</evidence>
<dbReference type="PANTHER" id="PTHR33227:SF48">
    <property type="entry name" value="STIGMA-SPECIFIC STIG1-LIKE PROTEIN 4"/>
    <property type="match status" value="1"/>
</dbReference>
<evidence type="ECO:0000256" key="2">
    <source>
        <dbReference type="ARBA" id="ARBA00022729"/>
    </source>
</evidence>
<keyword evidence="5" id="KW-1185">Reference proteome</keyword>